<keyword evidence="1" id="KW-0812">Transmembrane</keyword>
<organism evidence="2 3">
    <name type="scientific">Trichonephila inaurata madagascariensis</name>
    <dbReference type="NCBI Taxonomy" id="2747483"/>
    <lineage>
        <taxon>Eukaryota</taxon>
        <taxon>Metazoa</taxon>
        <taxon>Ecdysozoa</taxon>
        <taxon>Arthropoda</taxon>
        <taxon>Chelicerata</taxon>
        <taxon>Arachnida</taxon>
        <taxon>Araneae</taxon>
        <taxon>Araneomorphae</taxon>
        <taxon>Entelegynae</taxon>
        <taxon>Araneoidea</taxon>
        <taxon>Nephilidae</taxon>
        <taxon>Trichonephila</taxon>
        <taxon>Trichonephila inaurata</taxon>
    </lineage>
</organism>
<dbReference type="Proteomes" id="UP000886998">
    <property type="component" value="Unassembled WGS sequence"/>
</dbReference>
<sequence length="115" mass="13526">MANTAAERLRFVYGLLAILYLGLCLDFYLTARLWRNATAVLPAEDGREIRREKRSYYEEQEGPSVEFFPQPQPTHETNGYMWLTSYSRIPVSLFYIILNLRFSLKRKLVEDEIIA</sequence>
<protein>
    <submittedName>
        <fullName evidence="2">Uncharacterized protein</fullName>
    </submittedName>
</protein>
<keyword evidence="1" id="KW-1133">Transmembrane helix</keyword>
<dbReference type="EMBL" id="BMAV01011309">
    <property type="protein sequence ID" value="GFY57074.1"/>
    <property type="molecule type" value="Genomic_DNA"/>
</dbReference>
<evidence type="ECO:0000313" key="3">
    <source>
        <dbReference type="Proteomes" id="UP000886998"/>
    </source>
</evidence>
<dbReference type="OrthoDB" id="6412845at2759"/>
<keyword evidence="3" id="KW-1185">Reference proteome</keyword>
<accession>A0A8X6XR32</accession>
<reference evidence="2" key="1">
    <citation type="submission" date="2020-08" db="EMBL/GenBank/DDBJ databases">
        <title>Multicomponent nature underlies the extraordinary mechanical properties of spider dragline silk.</title>
        <authorList>
            <person name="Kono N."/>
            <person name="Nakamura H."/>
            <person name="Mori M."/>
            <person name="Yoshida Y."/>
            <person name="Ohtoshi R."/>
            <person name="Malay A.D."/>
            <person name="Moran D.A.P."/>
            <person name="Tomita M."/>
            <person name="Numata K."/>
            <person name="Arakawa K."/>
        </authorList>
    </citation>
    <scope>NUCLEOTIDE SEQUENCE</scope>
</reference>
<comment type="caution">
    <text evidence="2">The sequence shown here is derived from an EMBL/GenBank/DDBJ whole genome shotgun (WGS) entry which is preliminary data.</text>
</comment>
<feature type="transmembrane region" description="Helical" evidence="1">
    <location>
        <begin position="79"/>
        <end position="98"/>
    </location>
</feature>
<evidence type="ECO:0000313" key="2">
    <source>
        <dbReference type="EMBL" id="GFY57074.1"/>
    </source>
</evidence>
<gene>
    <name evidence="2" type="primary">AVEN_222291_1</name>
    <name evidence="2" type="ORF">TNIN_330301</name>
</gene>
<name>A0A8X6XR32_9ARAC</name>
<proteinExistence type="predicted"/>
<keyword evidence="1" id="KW-0472">Membrane</keyword>
<evidence type="ECO:0000256" key="1">
    <source>
        <dbReference type="SAM" id="Phobius"/>
    </source>
</evidence>
<dbReference type="AlphaFoldDB" id="A0A8X6XR32"/>
<feature type="transmembrane region" description="Helical" evidence="1">
    <location>
        <begin position="12"/>
        <end position="31"/>
    </location>
</feature>